<proteinExistence type="predicted"/>
<keyword evidence="2" id="KW-1185">Reference proteome</keyword>
<dbReference type="STRING" id="1679444.PYTT_2528"/>
<dbReference type="KEGG" id="agl:PYTT_2528"/>
<dbReference type="Proteomes" id="UP000176204">
    <property type="component" value="Chromosome I"/>
</dbReference>
<dbReference type="OrthoDB" id="195598at2"/>
<evidence type="ECO:0000313" key="2">
    <source>
        <dbReference type="Proteomes" id="UP000176204"/>
    </source>
</evidence>
<dbReference type="RefSeq" id="WP_067775045.1">
    <property type="nucleotide sequence ID" value="NZ_JACVVN010000012.1"/>
</dbReference>
<accession>A0A1C7PCC8</accession>
<protein>
    <submittedName>
        <fullName evidence="1">Uncharacterized protein</fullName>
    </submittedName>
</protein>
<reference evidence="2" key="1">
    <citation type="submission" date="2016-09" db="EMBL/GenBank/DDBJ databases">
        <authorList>
            <person name="Koehorst J."/>
        </authorList>
    </citation>
    <scope>NUCLEOTIDE SEQUENCE [LARGE SCALE GENOMIC DNA]</scope>
</reference>
<dbReference type="AlphaFoldDB" id="A0A1C7PCC8"/>
<evidence type="ECO:0000313" key="1">
    <source>
        <dbReference type="EMBL" id="SEI00971.1"/>
    </source>
</evidence>
<dbReference type="EMBL" id="LT629973">
    <property type="protein sequence ID" value="SEI00971.1"/>
    <property type="molecule type" value="Genomic_DNA"/>
</dbReference>
<organism evidence="1 2">
    <name type="scientific">Akkermansia glycaniphila</name>
    <dbReference type="NCBI Taxonomy" id="1679444"/>
    <lineage>
        <taxon>Bacteria</taxon>
        <taxon>Pseudomonadati</taxon>
        <taxon>Verrucomicrobiota</taxon>
        <taxon>Verrucomicrobiia</taxon>
        <taxon>Verrucomicrobiales</taxon>
        <taxon>Akkermansiaceae</taxon>
        <taxon>Akkermansia</taxon>
    </lineage>
</organism>
<name>A0A1C7PCC8_9BACT</name>
<gene>
    <name evidence="1" type="ORF">PYTT_2528</name>
</gene>
<sequence length="148" mass="16098">MSKSLSEDQIATLRKWAEDGLDLNGIQKALTEQLGIHMTYMDTRFLLLDLGIELRSPAEAAPAADAAAQEVPQSISSGQLKVTIDEVKQPGVFLSGQVAFPTGARATWLIDARGSVSWEPILGEPSEEDLNAFQKELGHIIRTQLGRI</sequence>